<gene>
    <name evidence="1" type="ORF">HMPREF1476_00229</name>
</gene>
<dbReference type="EMBL" id="ATCF01000004">
    <property type="protein sequence ID" value="EPE01993.1"/>
    <property type="molecule type" value="Genomic_DNA"/>
</dbReference>
<reference evidence="1 2" key="1">
    <citation type="submission" date="2013-04" db="EMBL/GenBank/DDBJ databases">
        <title>The Genome Sequence of Sutterella wadsworthensis HGA0223.</title>
        <authorList>
            <consortium name="The Broad Institute Genomics Platform"/>
            <person name="Earl A."/>
            <person name="Ward D."/>
            <person name="Feldgarden M."/>
            <person name="Gevers D."/>
            <person name="Schmidt T.M."/>
            <person name="Dover J."/>
            <person name="Dai D."/>
            <person name="Walker B."/>
            <person name="Young S."/>
            <person name="Zeng Q."/>
            <person name="Gargeya S."/>
            <person name="Fitzgerald M."/>
            <person name="Haas B."/>
            <person name="Abouelleil A."/>
            <person name="Allen A.W."/>
            <person name="Alvarado L."/>
            <person name="Arachchi H.M."/>
            <person name="Berlin A.M."/>
            <person name="Chapman S.B."/>
            <person name="Gainer-Dewar J."/>
            <person name="Goldberg J."/>
            <person name="Griggs A."/>
            <person name="Gujja S."/>
            <person name="Hansen M."/>
            <person name="Howarth C."/>
            <person name="Imamovic A."/>
            <person name="Ireland A."/>
            <person name="Larimer J."/>
            <person name="McCowan C."/>
            <person name="Murphy C."/>
            <person name="Pearson M."/>
            <person name="Poon T.W."/>
            <person name="Priest M."/>
            <person name="Roberts A."/>
            <person name="Saif S."/>
            <person name="Shea T."/>
            <person name="Sisk P."/>
            <person name="Sykes S."/>
            <person name="Wortman J."/>
            <person name="Nusbaum C."/>
            <person name="Birren B."/>
        </authorList>
    </citation>
    <scope>NUCLEOTIDE SEQUENCE [LARGE SCALE GENOMIC DNA]</scope>
    <source>
        <strain evidence="1 2">HGA0223</strain>
    </source>
</reference>
<protein>
    <submittedName>
        <fullName evidence="1">Uncharacterized protein</fullName>
    </submittedName>
</protein>
<dbReference type="AlphaFoldDB" id="S3C6Z6"/>
<dbReference type="STRING" id="1203554.HMPREF1476_00229"/>
<keyword evidence="2" id="KW-1185">Reference proteome</keyword>
<dbReference type="HOGENOM" id="CLU_2588422_0_0_4"/>
<dbReference type="Proteomes" id="UP000014400">
    <property type="component" value="Unassembled WGS sequence"/>
</dbReference>
<evidence type="ECO:0000313" key="2">
    <source>
        <dbReference type="Proteomes" id="UP000014400"/>
    </source>
</evidence>
<sequence>MIALKEGKGQSKPSPVHNTTYRIVDNVFLGDVARFSAIACSVVISGVLPLLGCNIDAAGAYIATRHQLLASTLKKRRGFF</sequence>
<evidence type="ECO:0000313" key="1">
    <source>
        <dbReference type="EMBL" id="EPE01993.1"/>
    </source>
</evidence>
<dbReference type="RefSeq" id="WP_016473667.1">
    <property type="nucleotide sequence ID" value="NZ_KE150480.1"/>
</dbReference>
<accession>S3C6Z6</accession>
<name>S3C6Z6_9BURK</name>
<comment type="caution">
    <text evidence="1">The sequence shown here is derived from an EMBL/GenBank/DDBJ whole genome shotgun (WGS) entry which is preliminary data.</text>
</comment>
<organism evidence="1 2">
    <name type="scientific">Sutterella wadsworthensis HGA0223</name>
    <dbReference type="NCBI Taxonomy" id="1203554"/>
    <lineage>
        <taxon>Bacteria</taxon>
        <taxon>Pseudomonadati</taxon>
        <taxon>Pseudomonadota</taxon>
        <taxon>Betaproteobacteria</taxon>
        <taxon>Burkholderiales</taxon>
        <taxon>Sutterellaceae</taxon>
        <taxon>Sutterella</taxon>
    </lineage>
</organism>
<proteinExistence type="predicted"/>